<dbReference type="GO" id="GO:0017136">
    <property type="term" value="F:histone deacetylase activity, NAD-dependent"/>
    <property type="evidence" value="ECO:0007669"/>
    <property type="project" value="TreeGrafter"/>
</dbReference>
<organism evidence="6 7">
    <name type="scientific">Atractosteus spatula</name>
    <name type="common">Alligator gar</name>
    <name type="synonym">Lepisosteus spatula</name>
    <dbReference type="NCBI Taxonomy" id="7917"/>
    <lineage>
        <taxon>Eukaryota</taxon>
        <taxon>Metazoa</taxon>
        <taxon>Chordata</taxon>
        <taxon>Craniata</taxon>
        <taxon>Vertebrata</taxon>
        <taxon>Euteleostomi</taxon>
        <taxon>Actinopterygii</taxon>
        <taxon>Neopterygii</taxon>
        <taxon>Holostei</taxon>
        <taxon>Semionotiformes</taxon>
        <taxon>Lepisosteidae</taxon>
        <taxon>Atractosteus</taxon>
    </lineage>
</organism>
<dbReference type="InterPro" id="IPR026591">
    <property type="entry name" value="Sirtuin_cat_small_dom_sf"/>
</dbReference>
<evidence type="ECO:0000256" key="1">
    <source>
        <dbReference type="ARBA" id="ARBA00022679"/>
    </source>
</evidence>
<dbReference type="InterPro" id="IPR003000">
    <property type="entry name" value="Sirtuin"/>
</dbReference>
<dbReference type="EMBL" id="JAAWVO010057697">
    <property type="protein sequence ID" value="MBN3322000.1"/>
    <property type="molecule type" value="Genomic_DNA"/>
</dbReference>
<dbReference type="Pfam" id="PF02146">
    <property type="entry name" value="SIR2"/>
    <property type="match status" value="1"/>
</dbReference>
<proteinExistence type="predicted"/>
<dbReference type="AlphaFoldDB" id="A0A8J7P0Y9"/>
<dbReference type="GO" id="GO:0070403">
    <property type="term" value="F:NAD+ binding"/>
    <property type="evidence" value="ECO:0007669"/>
    <property type="project" value="InterPro"/>
</dbReference>
<keyword evidence="3" id="KW-0479">Metal-binding</keyword>
<evidence type="ECO:0000313" key="6">
    <source>
        <dbReference type="EMBL" id="MBN3322000.1"/>
    </source>
</evidence>
<keyword evidence="7" id="KW-1185">Reference proteome</keyword>
<evidence type="ECO:0000256" key="3">
    <source>
        <dbReference type="PROSITE-ProRule" id="PRU00236"/>
    </source>
</evidence>
<gene>
    <name evidence="6" type="primary">Sirt3_0</name>
    <name evidence="6" type="ORF">GTO95_0014707</name>
</gene>
<name>A0A8J7P0Y9_ATRSP</name>
<keyword evidence="3" id="KW-0862">Zinc</keyword>
<dbReference type="InterPro" id="IPR029035">
    <property type="entry name" value="DHS-like_NAD/FAD-binding_dom"/>
</dbReference>
<dbReference type="InterPro" id="IPR050134">
    <property type="entry name" value="NAD-dep_sirtuin_deacylases"/>
</dbReference>
<dbReference type="SUPFAM" id="SSF52467">
    <property type="entry name" value="DHS-like NAD/FAD-binding domain"/>
    <property type="match status" value="1"/>
</dbReference>
<feature type="binding site" evidence="3">
    <location>
        <position position="273"/>
    </location>
    <ligand>
        <name>Zn(2+)</name>
        <dbReference type="ChEBI" id="CHEBI:29105"/>
    </ligand>
</feature>
<keyword evidence="1" id="KW-0808">Transferase</keyword>
<evidence type="ECO:0000256" key="2">
    <source>
        <dbReference type="ARBA" id="ARBA00023027"/>
    </source>
</evidence>
<feature type="compositionally biased region" description="Basic and acidic residues" evidence="4">
    <location>
        <begin position="45"/>
        <end position="66"/>
    </location>
</feature>
<dbReference type="PANTHER" id="PTHR11085:SF2">
    <property type="entry name" value="NOVEL PROTEIN SIMILAR TO VERTEBRATE SIRTUIN (SILENT MATING TYPE INFORMATION REGULATION 2 HOMOLOG) 2 (S. CEREVISIAE) (SIRT2)"/>
    <property type="match status" value="1"/>
</dbReference>
<feature type="binding site" evidence="3">
    <location>
        <position position="249"/>
    </location>
    <ligand>
        <name>Zn(2+)</name>
        <dbReference type="ChEBI" id="CHEBI:29105"/>
    </ligand>
</feature>
<dbReference type="Gene3D" id="3.30.1600.10">
    <property type="entry name" value="SIR2/SIRT2 'Small Domain"/>
    <property type="match status" value="1"/>
</dbReference>
<dbReference type="GO" id="GO:0046872">
    <property type="term" value="F:metal ion binding"/>
    <property type="evidence" value="ECO:0007669"/>
    <property type="project" value="UniProtKB-KW"/>
</dbReference>
<protein>
    <submittedName>
        <fullName evidence="6">SIR3 deacetylase</fullName>
    </submittedName>
</protein>
<feature type="domain" description="Deacetylase sirtuin-type" evidence="5">
    <location>
        <begin position="111"/>
        <end position="376"/>
    </location>
</feature>
<comment type="caution">
    <text evidence="6">The sequence shown here is derived from an EMBL/GenBank/DDBJ whole genome shotgun (WGS) entry which is preliminary data.</text>
</comment>
<reference evidence="6" key="1">
    <citation type="journal article" date="2021" name="Cell">
        <title>Tracing the genetic footprints of vertebrate landing in non-teleost ray-finned fishes.</title>
        <authorList>
            <person name="Bi X."/>
            <person name="Wang K."/>
            <person name="Yang L."/>
            <person name="Pan H."/>
            <person name="Jiang H."/>
            <person name="Wei Q."/>
            <person name="Fang M."/>
            <person name="Yu H."/>
            <person name="Zhu C."/>
            <person name="Cai Y."/>
            <person name="He Y."/>
            <person name="Gan X."/>
            <person name="Zeng H."/>
            <person name="Yu D."/>
            <person name="Zhu Y."/>
            <person name="Jiang H."/>
            <person name="Qiu Q."/>
            <person name="Yang H."/>
            <person name="Zhang Y.E."/>
            <person name="Wang W."/>
            <person name="Zhu M."/>
            <person name="He S."/>
            <person name="Zhang G."/>
        </authorList>
    </citation>
    <scope>NUCLEOTIDE SEQUENCE</scope>
    <source>
        <strain evidence="6">Allg_001</strain>
    </source>
</reference>
<keyword evidence="2" id="KW-0520">NAD</keyword>
<evidence type="ECO:0000256" key="4">
    <source>
        <dbReference type="SAM" id="MobiDB-lite"/>
    </source>
</evidence>
<dbReference type="PROSITE" id="PS50305">
    <property type="entry name" value="SIRTUIN"/>
    <property type="match status" value="1"/>
</dbReference>
<dbReference type="Proteomes" id="UP000736164">
    <property type="component" value="Unassembled WGS sequence"/>
</dbReference>
<evidence type="ECO:0000313" key="7">
    <source>
        <dbReference type="Proteomes" id="UP000736164"/>
    </source>
</evidence>
<sequence length="399" mass="44765">MSSSTWSSERSPVSQLCSSKPTRKCPASTRAKEHRSGNVAAALKSSDDKRRARKDDRQNHKMEPPKSSETALVRNLGQLTVTEKQNRSARPPRGSGVSAPKHFAAANPRGAPSQLRNLEDVARLIQQRPCRNIIVVAGAGISTASGIPDFRTPESGLYANLQKYNIPYPEAIFDIDYFTCDPQPFFSLAKELYPGCYRPNYVHYFVRMLHEKGLLLRMYTQNIDGLERISGIPEEKLVEAHGTFSSASCHLCYTKFPVTEAKKMILSNKVPRCKNCQGTVKPDVVFFGEDLPKKFFLHTKDFPKADLLIIMGTSLQVRCFIEEVQNLLLSVKIAKKGLNRDPIGPFQKIPLKRTDFMELGDLVDGVKMFARHLGWHEEIEDLIRRHECVVSSAISLACS</sequence>
<feature type="region of interest" description="Disordered" evidence="4">
    <location>
        <begin position="1"/>
        <end position="111"/>
    </location>
</feature>
<dbReference type="PANTHER" id="PTHR11085">
    <property type="entry name" value="NAD-DEPENDENT PROTEIN DEACYLASE SIRTUIN-5, MITOCHONDRIAL-RELATED"/>
    <property type="match status" value="1"/>
</dbReference>
<feature type="compositionally biased region" description="Polar residues" evidence="4">
    <location>
        <begin position="1"/>
        <end position="20"/>
    </location>
</feature>
<feature type="binding site" evidence="3">
    <location>
        <position position="252"/>
    </location>
    <ligand>
        <name>Zn(2+)</name>
        <dbReference type="ChEBI" id="CHEBI:29105"/>
    </ligand>
</feature>
<accession>A0A8J7P0Y9</accession>
<dbReference type="Gene3D" id="3.40.50.1220">
    <property type="entry name" value="TPP-binding domain"/>
    <property type="match status" value="1"/>
</dbReference>
<evidence type="ECO:0000259" key="5">
    <source>
        <dbReference type="PROSITE" id="PS50305"/>
    </source>
</evidence>
<feature type="non-terminal residue" evidence="6">
    <location>
        <position position="399"/>
    </location>
</feature>
<dbReference type="InterPro" id="IPR026590">
    <property type="entry name" value="Ssirtuin_cat_dom"/>
</dbReference>
<feature type="non-terminal residue" evidence="6">
    <location>
        <position position="1"/>
    </location>
</feature>
<dbReference type="GO" id="GO:0005634">
    <property type="term" value="C:nucleus"/>
    <property type="evidence" value="ECO:0007669"/>
    <property type="project" value="TreeGrafter"/>
</dbReference>
<feature type="active site" description="Proton acceptor" evidence="3">
    <location>
        <position position="241"/>
    </location>
</feature>
<feature type="binding site" evidence="3">
    <location>
        <position position="276"/>
    </location>
    <ligand>
        <name>Zn(2+)</name>
        <dbReference type="ChEBI" id="CHEBI:29105"/>
    </ligand>
</feature>